<dbReference type="EMBL" id="JNBY01000175">
    <property type="protein sequence ID" value="KDN80477.1"/>
    <property type="molecule type" value="Genomic_DNA"/>
</dbReference>
<dbReference type="AlphaFoldDB" id="A0A066YH47"/>
<dbReference type="RefSeq" id="WP_157032502.1">
    <property type="nucleotide sequence ID" value="NZ_KK853998.1"/>
</dbReference>
<keyword evidence="3" id="KW-1185">Reference proteome</keyword>
<protein>
    <submittedName>
        <fullName evidence="2">Uncharacterized protein</fullName>
    </submittedName>
</protein>
<proteinExistence type="predicted"/>
<name>A0A066YH47_9ACTN</name>
<organism evidence="2 3">
    <name type="scientific">Kitasatospora cheerisanensis KCTC 2395</name>
    <dbReference type="NCBI Taxonomy" id="1348663"/>
    <lineage>
        <taxon>Bacteria</taxon>
        <taxon>Bacillati</taxon>
        <taxon>Actinomycetota</taxon>
        <taxon>Actinomycetes</taxon>
        <taxon>Kitasatosporales</taxon>
        <taxon>Streptomycetaceae</taxon>
        <taxon>Kitasatospora</taxon>
    </lineage>
</organism>
<evidence type="ECO:0000256" key="1">
    <source>
        <dbReference type="SAM" id="MobiDB-lite"/>
    </source>
</evidence>
<comment type="caution">
    <text evidence="2">The sequence shown here is derived from an EMBL/GenBank/DDBJ whole genome shotgun (WGS) entry which is preliminary data.</text>
</comment>
<evidence type="ECO:0000313" key="2">
    <source>
        <dbReference type="EMBL" id="KDN80477.1"/>
    </source>
</evidence>
<dbReference type="Proteomes" id="UP000027178">
    <property type="component" value="Unassembled WGS sequence"/>
</dbReference>
<gene>
    <name evidence="2" type="ORF">KCH_77650</name>
</gene>
<feature type="region of interest" description="Disordered" evidence="1">
    <location>
        <begin position="1"/>
        <end position="33"/>
    </location>
</feature>
<sequence length="101" mass="11856">MSTVPVPRRQGDPALRGLRTGDAQTAPDKVIDEPCQPDRLERWQLVWIRLGGRWRPGVLLAWRRALGGRWWLALVQWDRDTAAWFYYEHATIRPLPARRKT</sequence>
<dbReference type="OrthoDB" id="3873586at2"/>
<evidence type="ECO:0000313" key="3">
    <source>
        <dbReference type="Proteomes" id="UP000027178"/>
    </source>
</evidence>
<dbReference type="HOGENOM" id="CLU_2287750_0_0_11"/>
<accession>A0A066YH47</accession>
<reference evidence="2 3" key="1">
    <citation type="submission" date="2014-05" db="EMBL/GenBank/DDBJ databases">
        <title>Draft Genome Sequence of Kitasatospora cheerisanensis KCTC 2395.</title>
        <authorList>
            <person name="Nam D.H."/>
        </authorList>
    </citation>
    <scope>NUCLEOTIDE SEQUENCE [LARGE SCALE GENOMIC DNA]</scope>
    <source>
        <strain evidence="2 3">KCTC 2395</strain>
    </source>
</reference>